<accession>A0A1X1EG10</accession>
<dbReference type="Proteomes" id="UP000193749">
    <property type="component" value="Unassembled WGS sequence"/>
</dbReference>
<dbReference type="OrthoDB" id="9204728at2"/>
<reference evidence="1 2" key="1">
    <citation type="journal article" date="2017" name="Antonie Van Leeuwenhoek">
        <title>Phylogenomic resolution of the bacterial genus Pantoea and its relationship with Erwinia and Tatumella.</title>
        <authorList>
            <person name="Palmer M."/>
            <person name="Steenkamp E.T."/>
            <person name="Coetzee M.P."/>
            <person name="Chan W.Y."/>
            <person name="van Zyl E."/>
            <person name="De Maayer P."/>
            <person name="Coutinho T.A."/>
            <person name="Blom J."/>
            <person name="Smits T.H."/>
            <person name="Duffy B."/>
            <person name="Venter S.N."/>
        </authorList>
    </citation>
    <scope>NUCLEOTIDE SEQUENCE [LARGE SCALE GENOMIC DNA]</scope>
    <source>
        <strain evidence="1 2">LMG 2657</strain>
    </source>
</reference>
<proteinExistence type="predicted"/>
<organism evidence="1 2">
    <name type="scientific">Pantoea cypripedii</name>
    <name type="common">Pectobacterium cypripedii</name>
    <name type="synonym">Erwinia cypripedii</name>
    <dbReference type="NCBI Taxonomy" id="55209"/>
    <lineage>
        <taxon>Bacteria</taxon>
        <taxon>Pseudomonadati</taxon>
        <taxon>Pseudomonadota</taxon>
        <taxon>Gammaproteobacteria</taxon>
        <taxon>Enterobacterales</taxon>
        <taxon>Erwiniaceae</taxon>
        <taxon>Pantoea</taxon>
    </lineage>
</organism>
<evidence type="ECO:0000313" key="2">
    <source>
        <dbReference type="Proteomes" id="UP000193749"/>
    </source>
</evidence>
<dbReference type="EMBL" id="MLJI01000003">
    <property type="protein sequence ID" value="ORM87809.1"/>
    <property type="molecule type" value="Genomic_DNA"/>
</dbReference>
<keyword evidence="2" id="KW-1185">Reference proteome</keyword>
<comment type="caution">
    <text evidence="1">The sequence shown here is derived from an EMBL/GenBank/DDBJ whole genome shotgun (WGS) entry which is preliminary data.</text>
</comment>
<sequence length="336" mass="35923">MARNIAPGYCIVERPGSLDYQARELFRDTRTPAAQMFMKMNADTPWLKPGQILIVADPDTPAPMTMQALSALRQAKTKTNLALNGVSTEEASFLQKYYGIIAGLTNAGDKVFGTVGDAGEKYYSSIEQTLKKIESSYKNQFRTQGTLISQQFFVERNQLLNQLKELVNKPLLKSLNRYALKLQPYEDMRRALNLSSRSIVHEWSTVGIGGIPGYSTFVGNAAKAARFLKYGGFIGIGFSFANTTNEVVNSCTTGRENECERVAFKKYTSFTASTAGGVGGGVLGSIVGIGICTGIGIATAGVGGVACAAVGSVAGGLAGGSAADLFMDSIYKYLDI</sequence>
<dbReference type="STRING" id="55209.HA50_28130"/>
<dbReference type="AlphaFoldDB" id="A0A1X1EG10"/>
<dbReference type="RefSeq" id="WP_084880638.1">
    <property type="nucleotide sequence ID" value="NZ_JAGGMY010000004.1"/>
</dbReference>
<evidence type="ECO:0000313" key="1">
    <source>
        <dbReference type="EMBL" id="ORM87809.1"/>
    </source>
</evidence>
<name>A0A1X1EG10_PANCY</name>
<protein>
    <submittedName>
        <fullName evidence="1">Uncharacterized protein</fullName>
    </submittedName>
</protein>
<gene>
    <name evidence="1" type="ORF">HA50_28130</name>
</gene>